<dbReference type="PANTHER" id="PTHR43369:SF2">
    <property type="entry name" value="PHOSPHORIBOSYLGLYCINAMIDE FORMYLTRANSFERASE"/>
    <property type="match status" value="1"/>
</dbReference>
<feature type="active site" description="Proton donor" evidence="4">
    <location>
        <position position="113"/>
    </location>
</feature>
<dbReference type="RefSeq" id="WP_015712984.1">
    <property type="nucleotide sequence ID" value="NC_015577.1"/>
</dbReference>
<feature type="binding site" evidence="4">
    <location>
        <position position="68"/>
    </location>
    <ligand>
        <name>(6R)-10-formyltetrahydrofolate</name>
        <dbReference type="ChEBI" id="CHEBI:195366"/>
    </ligand>
</feature>
<feature type="domain" description="Formyl transferase N-terminal" evidence="5">
    <location>
        <begin position="1"/>
        <end position="190"/>
    </location>
</feature>
<comment type="caution">
    <text evidence="4">Lacks conserved residue(s) required for the propagation of feature annotation.</text>
</comment>
<evidence type="ECO:0000256" key="1">
    <source>
        <dbReference type="ARBA" id="ARBA00005054"/>
    </source>
</evidence>
<dbReference type="CDD" id="cd08645">
    <property type="entry name" value="FMT_core_GART"/>
    <property type="match status" value="1"/>
</dbReference>
<dbReference type="STRING" id="545695.TREAZ_2543"/>
<dbReference type="PANTHER" id="PTHR43369">
    <property type="entry name" value="PHOSPHORIBOSYLGLYCINAMIDE FORMYLTRANSFERASE"/>
    <property type="match status" value="1"/>
</dbReference>
<dbReference type="GO" id="GO:0006189">
    <property type="term" value="P:'de novo' IMP biosynthetic process"/>
    <property type="evidence" value="ECO:0007669"/>
    <property type="project" value="UniProtKB-UniRule"/>
</dbReference>
<evidence type="ECO:0000256" key="3">
    <source>
        <dbReference type="ARBA" id="ARBA00022755"/>
    </source>
</evidence>
<evidence type="ECO:0000313" key="7">
    <source>
        <dbReference type="Proteomes" id="UP000009222"/>
    </source>
</evidence>
<dbReference type="NCBIfam" id="TIGR00639">
    <property type="entry name" value="PurN"/>
    <property type="match status" value="1"/>
</dbReference>
<comment type="catalytic activity">
    <reaction evidence="4">
        <text>N(1)-(5-phospho-beta-D-ribosyl)glycinamide + (6R)-10-formyltetrahydrofolate = N(2)-formyl-N(1)-(5-phospho-beta-D-ribosyl)glycinamide + (6S)-5,6,7,8-tetrahydrofolate + H(+)</text>
        <dbReference type="Rhea" id="RHEA:15053"/>
        <dbReference type="ChEBI" id="CHEBI:15378"/>
        <dbReference type="ChEBI" id="CHEBI:57453"/>
        <dbReference type="ChEBI" id="CHEBI:143788"/>
        <dbReference type="ChEBI" id="CHEBI:147286"/>
        <dbReference type="ChEBI" id="CHEBI:195366"/>
        <dbReference type="EC" id="2.1.2.2"/>
    </reaction>
</comment>
<evidence type="ECO:0000313" key="6">
    <source>
        <dbReference type="EMBL" id="AEF81325.1"/>
    </source>
</evidence>
<dbReference type="HOGENOM" id="CLU_038395_1_3_12"/>
<name>F5YF25_LEAAZ</name>
<dbReference type="KEGG" id="taz:TREAZ_2543"/>
<dbReference type="eggNOG" id="COG0299">
    <property type="taxonomic scope" value="Bacteria"/>
</dbReference>
<accession>F5YF25</accession>
<feature type="binding site" evidence="4">
    <location>
        <begin position="11"/>
        <end position="13"/>
    </location>
    <ligand>
        <name>N(1)-(5-phospho-beta-D-ribosyl)glycinamide</name>
        <dbReference type="ChEBI" id="CHEBI:143788"/>
    </ligand>
</feature>
<dbReference type="InterPro" id="IPR004607">
    <property type="entry name" value="GART"/>
</dbReference>
<dbReference type="GO" id="GO:0004644">
    <property type="term" value="F:phosphoribosylglycinamide formyltransferase activity"/>
    <property type="evidence" value="ECO:0007669"/>
    <property type="project" value="UniProtKB-UniRule"/>
</dbReference>
<evidence type="ECO:0000256" key="2">
    <source>
        <dbReference type="ARBA" id="ARBA00022679"/>
    </source>
</evidence>
<dbReference type="InterPro" id="IPR036477">
    <property type="entry name" value="Formyl_transf_N_sf"/>
</dbReference>
<reference evidence="6 7" key="2">
    <citation type="journal article" date="2011" name="ISME J.">
        <title>RNA-seq reveals cooperative metabolic interactions between two termite-gut spirochete species in co-culture.</title>
        <authorList>
            <person name="Rosenthal A.Z."/>
            <person name="Matson E.G."/>
            <person name="Eldar A."/>
            <person name="Leadbetter J.R."/>
        </authorList>
    </citation>
    <scope>NUCLEOTIDE SEQUENCE [LARGE SCALE GENOMIC DNA]</scope>
    <source>
        <strain evidence="7">ATCC BAA-888 / DSM 13862 / ZAS-9</strain>
    </source>
</reference>
<sequence>MNILVLVSGNGSNLQALIDAAKAGKLGPGSIVAVLSDRAGVYALERAKLAGIPVFTEVPNHNLAKDERRLELSNRILKICKACAIDLVIYAGFLSILKGDIIEAYAGRMINLHPALLPKFGGLGMYGERVHQAVIAAGEKESGCTVHLVDAGTDTGPILLQRKVPVLPGDTADSLAERIHHEEHIAIVEAAALMVKRFENKSWGII</sequence>
<dbReference type="UniPathway" id="UPA00074">
    <property type="reaction ID" value="UER00126"/>
</dbReference>
<dbReference type="GO" id="GO:0005829">
    <property type="term" value="C:cytosol"/>
    <property type="evidence" value="ECO:0007669"/>
    <property type="project" value="TreeGrafter"/>
</dbReference>
<keyword evidence="3 4" id="KW-0658">Purine biosynthesis</keyword>
<dbReference type="InterPro" id="IPR002376">
    <property type="entry name" value="Formyl_transf_N"/>
</dbReference>
<comment type="pathway">
    <text evidence="1 4">Purine metabolism; IMP biosynthesis via de novo pathway; N(2)-formyl-N(1)-(5-phospho-D-ribosyl)glycinamide from N(1)-(5-phospho-D-ribosyl)glycinamide (10-formyl THF route): step 1/1.</text>
</comment>
<dbReference type="EMBL" id="CP001841">
    <property type="protein sequence ID" value="AEF81325.1"/>
    <property type="molecule type" value="Genomic_DNA"/>
</dbReference>
<feature type="site" description="Raises pKa of active site His" evidence="4">
    <location>
        <position position="154"/>
    </location>
</feature>
<gene>
    <name evidence="4 6" type="primary">purN</name>
    <name evidence="6" type="ordered locus">TREAZ_2543</name>
</gene>
<dbReference type="InParanoid" id="F5YF25"/>
<comment type="similarity">
    <text evidence="4">Belongs to the GART family.</text>
</comment>
<dbReference type="Proteomes" id="UP000009222">
    <property type="component" value="Chromosome"/>
</dbReference>
<comment type="function">
    <text evidence="4">Catalyzes the transfer of a formyl group from 10-formyltetrahydrofolate to 5-phospho-ribosyl-glycinamide (GAR), producing 5-phospho-ribosyl-N-formylglycinamide (FGAR) and tetrahydrofolate.</text>
</comment>
<organism evidence="6 7">
    <name type="scientific">Leadbettera azotonutricia (strain ATCC BAA-888 / DSM 13862 / ZAS-9)</name>
    <name type="common">Treponema azotonutricium</name>
    <dbReference type="NCBI Taxonomy" id="545695"/>
    <lineage>
        <taxon>Bacteria</taxon>
        <taxon>Pseudomonadati</taxon>
        <taxon>Spirochaetota</taxon>
        <taxon>Spirochaetia</taxon>
        <taxon>Spirochaetales</taxon>
        <taxon>Breznakiellaceae</taxon>
        <taxon>Leadbettera</taxon>
    </lineage>
</organism>
<dbReference type="Gene3D" id="3.40.50.170">
    <property type="entry name" value="Formyl transferase, N-terminal domain"/>
    <property type="match status" value="1"/>
</dbReference>
<keyword evidence="7" id="KW-1185">Reference proteome</keyword>
<dbReference type="HAMAP" id="MF_01930">
    <property type="entry name" value="PurN"/>
    <property type="match status" value="1"/>
</dbReference>
<dbReference type="FunCoup" id="F5YF25">
    <property type="interactions" value="402"/>
</dbReference>
<dbReference type="EC" id="2.1.2.2" evidence="4"/>
<keyword evidence="2 4" id="KW-0808">Transferase</keyword>
<evidence type="ECO:0000256" key="4">
    <source>
        <dbReference type="HAMAP-Rule" id="MF_01930"/>
    </source>
</evidence>
<feature type="binding site" evidence="4">
    <location>
        <position position="111"/>
    </location>
    <ligand>
        <name>(6R)-10-formyltetrahydrofolate</name>
        <dbReference type="ChEBI" id="CHEBI:195366"/>
    </ligand>
</feature>
<evidence type="ECO:0000259" key="5">
    <source>
        <dbReference type="Pfam" id="PF00551"/>
    </source>
</evidence>
<dbReference type="OrthoDB" id="9806170at2"/>
<reference evidence="7" key="1">
    <citation type="submission" date="2009-12" db="EMBL/GenBank/DDBJ databases">
        <title>Complete sequence of Treponema azotonutricium strain ZAS-9.</title>
        <authorList>
            <person name="Tetu S.G."/>
            <person name="Matson E."/>
            <person name="Ren Q."/>
            <person name="Seshadri R."/>
            <person name="Elbourne L."/>
            <person name="Hassan K.A."/>
            <person name="Durkin A."/>
            <person name="Radune D."/>
            <person name="Mohamoud Y."/>
            <person name="Shay R."/>
            <person name="Jin S."/>
            <person name="Zhang X."/>
            <person name="Lucey K."/>
            <person name="Ballor N.R."/>
            <person name="Ottesen E."/>
            <person name="Rosenthal R."/>
            <person name="Allen A."/>
            <person name="Leadbetter J.R."/>
            <person name="Paulsen I.T."/>
        </authorList>
    </citation>
    <scope>NUCLEOTIDE SEQUENCE [LARGE SCALE GENOMIC DNA]</scope>
    <source>
        <strain evidence="7">ATCC BAA-888 / DSM 13862 / ZAS-9</strain>
    </source>
</reference>
<protein>
    <recommendedName>
        <fullName evidence="4">Phosphoribosylglycinamide formyltransferase</fullName>
        <ecNumber evidence="4">2.1.2.2</ecNumber>
    </recommendedName>
    <alternativeName>
        <fullName evidence="4">5'-phosphoribosylglycinamide transformylase</fullName>
    </alternativeName>
    <alternativeName>
        <fullName evidence="4">GAR transformylase</fullName>
        <shortName evidence="4">GART</shortName>
    </alternativeName>
</protein>
<dbReference type="AlphaFoldDB" id="F5YF25"/>
<dbReference type="SUPFAM" id="SSF53328">
    <property type="entry name" value="Formyltransferase"/>
    <property type="match status" value="1"/>
</dbReference>
<dbReference type="Pfam" id="PF00551">
    <property type="entry name" value="Formyl_trans_N"/>
    <property type="match status" value="1"/>
</dbReference>
<proteinExistence type="inferred from homology"/>